<dbReference type="AlphaFoldDB" id="A0AAN6N0P3"/>
<comment type="caution">
    <text evidence="2">The sequence shown here is derived from an EMBL/GenBank/DDBJ whole genome shotgun (WGS) entry which is preliminary data.</text>
</comment>
<dbReference type="EMBL" id="MU853865">
    <property type="protein sequence ID" value="KAK3937027.1"/>
    <property type="molecule type" value="Genomic_DNA"/>
</dbReference>
<dbReference type="Gene3D" id="3.40.50.300">
    <property type="entry name" value="P-loop containing nucleotide triphosphate hydrolases"/>
    <property type="match status" value="1"/>
</dbReference>
<gene>
    <name evidence="2" type="ORF">QBC46DRAFT_417291</name>
</gene>
<feature type="compositionally biased region" description="Polar residues" evidence="1">
    <location>
        <begin position="190"/>
        <end position="209"/>
    </location>
</feature>
<organism evidence="2 3">
    <name type="scientific">Diplogelasinospora grovesii</name>
    <dbReference type="NCBI Taxonomy" id="303347"/>
    <lineage>
        <taxon>Eukaryota</taxon>
        <taxon>Fungi</taxon>
        <taxon>Dikarya</taxon>
        <taxon>Ascomycota</taxon>
        <taxon>Pezizomycotina</taxon>
        <taxon>Sordariomycetes</taxon>
        <taxon>Sordariomycetidae</taxon>
        <taxon>Sordariales</taxon>
        <taxon>Diplogelasinosporaceae</taxon>
        <taxon>Diplogelasinospora</taxon>
    </lineage>
</organism>
<protein>
    <submittedName>
        <fullName evidence="2">Uncharacterized protein</fullName>
    </submittedName>
</protein>
<dbReference type="InterPro" id="IPR027417">
    <property type="entry name" value="P-loop_NTPase"/>
</dbReference>
<accession>A0AAN6N0P3</accession>
<evidence type="ECO:0000313" key="3">
    <source>
        <dbReference type="Proteomes" id="UP001303473"/>
    </source>
</evidence>
<sequence length="281" mass="31836">MVILVNTPGFDDTYRDEGEVLHEVAHSLSSPIEQHRTEGIRLAGVIYLHRITDPRIYPGIALVTNMWEIAERLKDGPRIAQQREKELRNPEYWGTMLEGGSKMTRHYGSKDSALQIVRRLVDLNVEVKLDIQPEMVTGNPTEQMVEMGSAPKNGMHSEVKETKRDSFHREKQREAQKPRRKLTSLPPPSSGASVAQGQNVKPEQETAAQIVTPPEPTSKELLYHDQRPPTPRTPDVRDLRSRSISELTTGTGGKEARKWVELARRFRQSLGKLGLSKRAER</sequence>
<keyword evidence="3" id="KW-1185">Reference proteome</keyword>
<proteinExistence type="predicted"/>
<evidence type="ECO:0000313" key="2">
    <source>
        <dbReference type="EMBL" id="KAK3937027.1"/>
    </source>
</evidence>
<reference evidence="3" key="1">
    <citation type="journal article" date="2023" name="Mol. Phylogenet. Evol.">
        <title>Genome-scale phylogeny and comparative genomics of the fungal order Sordariales.</title>
        <authorList>
            <person name="Hensen N."/>
            <person name="Bonometti L."/>
            <person name="Westerberg I."/>
            <person name="Brannstrom I.O."/>
            <person name="Guillou S."/>
            <person name="Cros-Aarteil S."/>
            <person name="Calhoun S."/>
            <person name="Haridas S."/>
            <person name="Kuo A."/>
            <person name="Mondo S."/>
            <person name="Pangilinan J."/>
            <person name="Riley R."/>
            <person name="LaButti K."/>
            <person name="Andreopoulos B."/>
            <person name="Lipzen A."/>
            <person name="Chen C."/>
            <person name="Yan M."/>
            <person name="Daum C."/>
            <person name="Ng V."/>
            <person name="Clum A."/>
            <person name="Steindorff A."/>
            <person name="Ohm R.A."/>
            <person name="Martin F."/>
            <person name="Silar P."/>
            <person name="Natvig D.O."/>
            <person name="Lalanne C."/>
            <person name="Gautier V."/>
            <person name="Ament-Velasquez S.L."/>
            <person name="Kruys A."/>
            <person name="Hutchinson M.I."/>
            <person name="Powell A.J."/>
            <person name="Barry K."/>
            <person name="Miller A.N."/>
            <person name="Grigoriev I.V."/>
            <person name="Debuchy R."/>
            <person name="Gladieux P."/>
            <person name="Hiltunen Thoren M."/>
            <person name="Johannesson H."/>
        </authorList>
    </citation>
    <scope>NUCLEOTIDE SEQUENCE [LARGE SCALE GENOMIC DNA]</scope>
    <source>
        <strain evidence="3">CBS 340.73</strain>
    </source>
</reference>
<evidence type="ECO:0000256" key="1">
    <source>
        <dbReference type="SAM" id="MobiDB-lite"/>
    </source>
</evidence>
<feature type="region of interest" description="Disordered" evidence="1">
    <location>
        <begin position="138"/>
        <end position="254"/>
    </location>
</feature>
<name>A0AAN6N0P3_9PEZI</name>
<feature type="compositionally biased region" description="Basic and acidic residues" evidence="1">
    <location>
        <begin position="155"/>
        <end position="177"/>
    </location>
</feature>
<feature type="compositionally biased region" description="Basic and acidic residues" evidence="1">
    <location>
        <begin position="234"/>
        <end position="243"/>
    </location>
</feature>
<dbReference type="Proteomes" id="UP001303473">
    <property type="component" value="Unassembled WGS sequence"/>
</dbReference>
<feature type="compositionally biased region" description="Basic and acidic residues" evidence="1">
    <location>
        <begin position="217"/>
        <end position="227"/>
    </location>
</feature>